<dbReference type="InParanoid" id="A0A0N7KLL2"/>
<evidence type="ECO:0000313" key="2">
    <source>
        <dbReference type="EMBL" id="BAS96329.1"/>
    </source>
</evidence>
<feature type="region of interest" description="Disordered" evidence="1">
    <location>
        <begin position="183"/>
        <end position="213"/>
    </location>
</feature>
<evidence type="ECO:0000256" key="1">
    <source>
        <dbReference type="SAM" id="MobiDB-lite"/>
    </source>
</evidence>
<reference evidence="3" key="1">
    <citation type="journal article" date="2005" name="Nature">
        <title>The map-based sequence of the rice genome.</title>
        <authorList>
            <consortium name="International rice genome sequencing project (IRGSP)"/>
            <person name="Matsumoto T."/>
            <person name="Wu J."/>
            <person name="Kanamori H."/>
            <person name="Katayose Y."/>
            <person name="Fujisawa M."/>
            <person name="Namiki N."/>
            <person name="Mizuno H."/>
            <person name="Yamamoto K."/>
            <person name="Antonio B.A."/>
            <person name="Baba T."/>
            <person name="Sakata K."/>
            <person name="Nagamura Y."/>
            <person name="Aoki H."/>
            <person name="Arikawa K."/>
            <person name="Arita K."/>
            <person name="Bito T."/>
            <person name="Chiden Y."/>
            <person name="Fujitsuka N."/>
            <person name="Fukunaka R."/>
            <person name="Hamada M."/>
            <person name="Harada C."/>
            <person name="Hayashi A."/>
            <person name="Hijishita S."/>
            <person name="Honda M."/>
            <person name="Hosokawa S."/>
            <person name="Ichikawa Y."/>
            <person name="Idonuma A."/>
            <person name="Iijima M."/>
            <person name="Ikeda M."/>
            <person name="Ikeno M."/>
            <person name="Ito K."/>
            <person name="Ito S."/>
            <person name="Ito T."/>
            <person name="Ito Y."/>
            <person name="Ito Y."/>
            <person name="Iwabuchi A."/>
            <person name="Kamiya K."/>
            <person name="Karasawa W."/>
            <person name="Kurita K."/>
            <person name="Katagiri S."/>
            <person name="Kikuta A."/>
            <person name="Kobayashi H."/>
            <person name="Kobayashi N."/>
            <person name="Machita K."/>
            <person name="Maehara T."/>
            <person name="Masukawa M."/>
            <person name="Mizubayashi T."/>
            <person name="Mukai Y."/>
            <person name="Nagasaki H."/>
            <person name="Nagata Y."/>
            <person name="Naito S."/>
            <person name="Nakashima M."/>
            <person name="Nakama Y."/>
            <person name="Nakamichi Y."/>
            <person name="Nakamura M."/>
            <person name="Meguro A."/>
            <person name="Negishi M."/>
            <person name="Ohta I."/>
            <person name="Ohta T."/>
            <person name="Okamoto M."/>
            <person name="Ono N."/>
            <person name="Saji S."/>
            <person name="Sakaguchi M."/>
            <person name="Sakai K."/>
            <person name="Shibata M."/>
            <person name="Shimokawa T."/>
            <person name="Song J."/>
            <person name="Takazaki Y."/>
            <person name="Terasawa K."/>
            <person name="Tsugane M."/>
            <person name="Tsuji K."/>
            <person name="Ueda S."/>
            <person name="Waki K."/>
            <person name="Yamagata H."/>
            <person name="Yamamoto M."/>
            <person name="Yamamoto S."/>
            <person name="Yamane H."/>
            <person name="Yoshiki S."/>
            <person name="Yoshihara R."/>
            <person name="Yukawa K."/>
            <person name="Zhong H."/>
            <person name="Yano M."/>
            <person name="Yuan Q."/>
            <person name="Ouyang S."/>
            <person name="Liu J."/>
            <person name="Jones K.M."/>
            <person name="Gansberger K."/>
            <person name="Moffat K."/>
            <person name="Hill J."/>
            <person name="Bera J."/>
            <person name="Fadrosh D."/>
            <person name="Jin S."/>
            <person name="Johri S."/>
            <person name="Kim M."/>
            <person name="Overton L."/>
            <person name="Reardon M."/>
            <person name="Tsitrin T."/>
            <person name="Vuong H."/>
            <person name="Weaver B."/>
            <person name="Ciecko A."/>
            <person name="Tallon L."/>
            <person name="Jackson J."/>
            <person name="Pai G."/>
            <person name="Aken S.V."/>
            <person name="Utterback T."/>
            <person name="Reidmuller S."/>
            <person name="Feldblyum T."/>
            <person name="Hsiao J."/>
            <person name="Zismann V."/>
            <person name="Iobst S."/>
            <person name="de Vazeille A.R."/>
            <person name="Buell C.R."/>
            <person name="Ying K."/>
            <person name="Li Y."/>
            <person name="Lu T."/>
            <person name="Huang Y."/>
            <person name="Zhao Q."/>
            <person name="Feng Q."/>
            <person name="Zhang L."/>
            <person name="Zhu J."/>
            <person name="Weng Q."/>
            <person name="Mu J."/>
            <person name="Lu Y."/>
            <person name="Fan D."/>
            <person name="Liu Y."/>
            <person name="Guan J."/>
            <person name="Zhang Y."/>
            <person name="Yu S."/>
            <person name="Liu X."/>
            <person name="Zhang Y."/>
            <person name="Hong G."/>
            <person name="Han B."/>
            <person name="Choisne N."/>
            <person name="Demange N."/>
            <person name="Orjeda G."/>
            <person name="Samain S."/>
            <person name="Cattolico L."/>
            <person name="Pelletier E."/>
            <person name="Couloux A."/>
            <person name="Segurens B."/>
            <person name="Wincker P."/>
            <person name="D'Hont A."/>
            <person name="Scarpelli C."/>
            <person name="Weissenbach J."/>
            <person name="Salanoubat M."/>
            <person name="Quetier F."/>
            <person name="Yu Y."/>
            <person name="Kim H.R."/>
            <person name="Rambo T."/>
            <person name="Currie J."/>
            <person name="Collura K."/>
            <person name="Luo M."/>
            <person name="Yang T."/>
            <person name="Ammiraju J.S.S."/>
            <person name="Engler F."/>
            <person name="Soderlund C."/>
            <person name="Wing R.A."/>
            <person name="Palmer L.E."/>
            <person name="de la Bastide M."/>
            <person name="Spiegel L."/>
            <person name="Nascimento L."/>
            <person name="Zutavern T."/>
            <person name="O'Shaughnessy A."/>
            <person name="Dike S."/>
            <person name="Dedhia N."/>
            <person name="Preston R."/>
            <person name="Balija V."/>
            <person name="McCombie W.R."/>
            <person name="Chow T."/>
            <person name="Chen H."/>
            <person name="Chung M."/>
            <person name="Chen C."/>
            <person name="Shaw J."/>
            <person name="Wu H."/>
            <person name="Hsiao K."/>
            <person name="Chao Y."/>
            <person name="Chu M."/>
            <person name="Cheng C."/>
            <person name="Hour A."/>
            <person name="Lee P."/>
            <person name="Lin S."/>
            <person name="Lin Y."/>
            <person name="Liou J."/>
            <person name="Liu S."/>
            <person name="Hsing Y."/>
            <person name="Raghuvanshi S."/>
            <person name="Mohanty A."/>
            <person name="Bharti A.K."/>
            <person name="Gaur A."/>
            <person name="Gupta V."/>
            <person name="Kumar D."/>
            <person name="Ravi V."/>
            <person name="Vij S."/>
            <person name="Kapur A."/>
            <person name="Khurana P."/>
            <person name="Khurana P."/>
            <person name="Khurana J.P."/>
            <person name="Tyagi A.K."/>
            <person name="Gaikwad K."/>
            <person name="Singh A."/>
            <person name="Dalal V."/>
            <person name="Srivastava S."/>
            <person name="Dixit A."/>
            <person name="Pal A.K."/>
            <person name="Ghazi I.A."/>
            <person name="Yadav M."/>
            <person name="Pandit A."/>
            <person name="Bhargava A."/>
            <person name="Sureshbabu K."/>
            <person name="Batra K."/>
            <person name="Sharma T.R."/>
            <person name="Mohapatra T."/>
            <person name="Singh N.K."/>
            <person name="Messing J."/>
            <person name="Nelson A.B."/>
            <person name="Fuks G."/>
            <person name="Kavchok S."/>
            <person name="Keizer G."/>
            <person name="Linton E."/>
            <person name="Llaca V."/>
            <person name="Song R."/>
            <person name="Tanyolac B."/>
            <person name="Young S."/>
            <person name="Ho-Il K."/>
            <person name="Hahn J.H."/>
            <person name="Sangsakoo G."/>
            <person name="Vanavichit A."/>
            <person name="de Mattos Luiz.A.T."/>
            <person name="Zimmer P.D."/>
            <person name="Malone G."/>
            <person name="Dellagostin O."/>
            <person name="de Oliveira A.C."/>
            <person name="Bevan M."/>
            <person name="Bancroft I."/>
            <person name="Minx P."/>
            <person name="Cordum H."/>
            <person name="Wilson R."/>
            <person name="Cheng Z."/>
            <person name="Jin W."/>
            <person name="Jiang J."/>
            <person name="Leong S.A."/>
            <person name="Iwama H."/>
            <person name="Gojobori T."/>
            <person name="Itoh T."/>
            <person name="Niimura Y."/>
            <person name="Fujii Y."/>
            <person name="Habara T."/>
            <person name="Sakai H."/>
            <person name="Sato Y."/>
            <person name="Wilson G."/>
            <person name="Kumar K."/>
            <person name="McCouch S."/>
            <person name="Juretic N."/>
            <person name="Hoen D."/>
            <person name="Wright S."/>
            <person name="Bruskiewich R."/>
            <person name="Bureau T."/>
            <person name="Miyao A."/>
            <person name="Hirochika H."/>
            <person name="Nishikawa T."/>
            <person name="Kadowaki K."/>
            <person name="Sugiura M."/>
            <person name="Burr B."/>
            <person name="Sasaki T."/>
        </authorList>
    </citation>
    <scope>NUCLEOTIDE SEQUENCE [LARGE SCALE GENOMIC DNA]</scope>
    <source>
        <strain evidence="3">cv. Nipponbare</strain>
    </source>
</reference>
<reference evidence="2 3" key="3">
    <citation type="journal article" date="2013" name="Rice">
        <title>Improvement of the Oryza sativa Nipponbare reference genome using next generation sequence and optical map data.</title>
        <authorList>
            <person name="Kawahara Y."/>
            <person name="de la Bastide M."/>
            <person name="Hamilton J.P."/>
            <person name="Kanamori H."/>
            <person name="McCombie W.R."/>
            <person name="Ouyang S."/>
            <person name="Schwartz D.C."/>
            <person name="Tanaka T."/>
            <person name="Wu J."/>
            <person name="Zhou S."/>
            <person name="Childs K.L."/>
            <person name="Davidson R.M."/>
            <person name="Lin H."/>
            <person name="Quesada-Ocampo L."/>
            <person name="Vaillancourt B."/>
            <person name="Sakai H."/>
            <person name="Lee S.S."/>
            <person name="Kim J."/>
            <person name="Numa H."/>
            <person name="Itoh T."/>
            <person name="Buell C.R."/>
            <person name="Matsumoto T."/>
        </authorList>
    </citation>
    <scope>NUCLEOTIDE SEQUENCE [LARGE SCALE GENOMIC DNA]</scope>
    <source>
        <strain evidence="3">cv. Nipponbare</strain>
    </source>
</reference>
<dbReference type="Proteomes" id="UP000059680">
    <property type="component" value="Chromosome 6"/>
</dbReference>
<sequence length="213" mass="22908">MRGRNGHYPWLLLPPTGARAPLLSRRSPLMSPLPLGSTTPLPPRRGQRLRRHSSHPPAPLHPSTPPGHRGSGSRGRRGCGGRLLAPLPLLPPTKTTTTMATGSRRRRTRTSSSQPPPPFSLSSATPSNVDSIIAMGGNATAAEDDDDGDGFEEQEEENTQLRYGLSPGGHHCGLLLARSAPPASCAATLPTPPRRLRMREREGDRIQRKEESG</sequence>
<dbReference type="EMBL" id="AP014962">
    <property type="protein sequence ID" value="BAS96329.1"/>
    <property type="molecule type" value="Genomic_DNA"/>
</dbReference>
<feature type="compositionally biased region" description="Basic residues" evidence="1">
    <location>
        <begin position="45"/>
        <end position="54"/>
    </location>
</feature>
<evidence type="ECO:0000313" key="3">
    <source>
        <dbReference type="Proteomes" id="UP000059680"/>
    </source>
</evidence>
<dbReference type="AlphaFoldDB" id="A0A0N7KLL2"/>
<gene>
    <name evidence="2" type="ordered locus">Os06g0165900</name>
    <name evidence="2" type="ORF">OSNPB_060165900</name>
</gene>
<feature type="region of interest" description="Disordered" evidence="1">
    <location>
        <begin position="1"/>
        <end position="165"/>
    </location>
</feature>
<feature type="compositionally biased region" description="Pro residues" evidence="1">
    <location>
        <begin position="56"/>
        <end position="65"/>
    </location>
</feature>
<protein>
    <submittedName>
        <fullName evidence="2">Os06g0165900 protein</fullName>
    </submittedName>
</protein>
<feature type="compositionally biased region" description="Acidic residues" evidence="1">
    <location>
        <begin position="142"/>
        <end position="158"/>
    </location>
</feature>
<keyword evidence="3" id="KW-1185">Reference proteome</keyword>
<feature type="compositionally biased region" description="Basic and acidic residues" evidence="1">
    <location>
        <begin position="199"/>
        <end position="213"/>
    </location>
</feature>
<name>A0A0N7KLL2_ORYSJ</name>
<reference evidence="2 3" key="2">
    <citation type="journal article" date="2013" name="Plant Cell Physiol.">
        <title>Rice Annotation Project Database (RAP-DB): an integrative and interactive database for rice genomics.</title>
        <authorList>
            <person name="Sakai H."/>
            <person name="Lee S.S."/>
            <person name="Tanaka T."/>
            <person name="Numa H."/>
            <person name="Kim J."/>
            <person name="Kawahara Y."/>
            <person name="Wakimoto H."/>
            <person name="Yang C.C."/>
            <person name="Iwamoto M."/>
            <person name="Abe T."/>
            <person name="Yamada Y."/>
            <person name="Muto A."/>
            <person name="Inokuchi H."/>
            <person name="Ikemura T."/>
            <person name="Matsumoto T."/>
            <person name="Sasaki T."/>
            <person name="Itoh T."/>
        </authorList>
    </citation>
    <scope>NUCLEOTIDE SEQUENCE [LARGE SCALE GENOMIC DNA]</scope>
    <source>
        <strain evidence="3">cv. Nipponbare</strain>
    </source>
</reference>
<accession>A0A0N7KLL2</accession>
<proteinExistence type="predicted"/>
<feature type="compositionally biased region" description="Low complexity" evidence="1">
    <location>
        <begin position="21"/>
        <end position="39"/>
    </location>
</feature>
<dbReference type="Gramene" id="Os06t0165900-00">
    <property type="protein sequence ID" value="Os06t0165900-00"/>
    <property type="gene ID" value="Os06g0165900"/>
</dbReference>
<dbReference type="PaxDb" id="39947-A0A0N7KLL2"/>
<feature type="compositionally biased region" description="Low complexity" evidence="1">
    <location>
        <begin position="82"/>
        <end position="102"/>
    </location>
</feature>
<organism evidence="2 3">
    <name type="scientific">Oryza sativa subsp. japonica</name>
    <name type="common">Rice</name>
    <dbReference type="NCBI Taxonomy" id="39947"/>
    <lineage>
        <taxon>Eukaryota</taxon>
        <taxon>Viridiplantae</taxon>
        <taxon>Streptophyta</taxon>
        <taxon>Embryophyta</taxon>
        <taxon>Tracheophyta</taxon>
        <taxon>Spermatophyta</taxon>
        <taxon>Magnoliopsida</taxon>
        <taxon>Liliopsida</taxon>
        <taxon>Poales</taxon>
        <taxon>Poaceae</taxon>
        <taxon>BOP clade</taxon>
        <taxon>Oryzoideae</taxon>
        <taxon>Oryzeae</taxon>
        <taxon>Oryzinae</taxon>
        <taxon>Oryza</taxon>
        <taxon>Oryza sativa</taxon>
    </lineage>
</organism>